<reference evidence="3" key="1">
    <citation type="submission" date="2017-06" db="EMBL/GenBank/DDBJ databases">
        <authorList>
            <person name="Rodrigo-Torres L."/>
            <person name="Arahal R.D."/>
            <person name="Lucena T."/>
        </authorList>
    </citation>
    <scope>NUCLEOTIDE SEQUENCE [LARGE SCALE GENOMIC DNA]</scope>
    <source>
        <strain evidence="3">CECT 9192</strain>
    </source>
</reference>
<proteinExistence type="predicted"/>
<keyword evidence="1" id="KW-0175">Coiled coil</keyword>
<dbReference type="InterPro" id="IPR021979">
    <property type="entry name" value="DUF3584"/>
</dbReference>
<gene>
    <name evidence="2" type="ORF">PAND9192_01041</name>
</gene>
<sequence length="1220" mass="139726">MMYAGLTKVIAINSYQKNKMFSEYYFDSPTQITGGNGEGKTSLLRLIPFFYGATGTQIVRKSNVNKPFVEWYLPHSNSYIVFEYITARGQVAHVICYRNLSTKGGIVYLFVKGQFEQSVLIKQDSEEKPYAIGSTKLATELSNKGFDYESRITSVKEYREIIQNINAGNLSNQFLSYSLCSGRHDVRHIEKITAALIQGEFNMADTKELFLNILEQGNNTLEFGVDANIIEQWCDDYSSLTAFLDKKDAFIGAIANNKQIAYLTTQLANVLIVIRDTSESLDESLKKTELDRSDFLETSGIQIGEINEKNIDKEVQKNALQRSIISLNSEIEVHHSKLITYENNGYPELSVKLKRLPEMEDKVAQQRQSYADLEIKVNDAKTKYEKDKQSLNSKFNKERFDLTEQKLDAEKEFKIKQDKIDAVYQPQLKEMTESHTSFTADKSQALMEHKAELATQKQRLKNPDIDELLIEQREQLESEKDRLQEQVDILKHTTLMGEKDGASLQTKREKLLERLENTRRNKRDAEARFKVVSNRLDPDSGTLFSFLEANRDGWQSSPLGRVLTDDLLMDTTLIPSMTEDSGSMFNLYIDTSNLADCSVTNKADIEEQARLMDLIDELDDAEADLNKHILKNDSAIKQSALELSRLRNELRNAESDLAQTKVNLNNKKIEIAHAKEDLIEKINLSIKSINKAIALIEREISVTLERFEEAKLDLNNDRLTQIGNIESSLAFTLSAIDELLTKSSLTLGENKQRIKMEYDQRLSEQGISGEIYQRYKEEIEFLDNEIKNLKAKSHKIKEYETWIAIYEVDDPKRRDDRNTKVKELETVYQEIKSFETKLKELRSETNRTQKEFDEKLFILKNHKQRADSAISRLTHYVIFEGEEGSQEALDYNGDLNSLLSDVESKLPELERLTKQRKKDIQQMETITLNLGDGELYRFWNESSRNTITEDIVASDSKRIDILEIIMNDIIPQVTSITIESAVNMGRMLVDFKHRLLGFDRDIKKLGRNISEQVKLNNTFSVVGSIDINVESSLSKLQGWQDIINFSEIYEEWDKTGSAELPTKEFFNALSTLTYHISAEKVKKPTELFDIKFEVIENNQRKTAKTDKDMRDLASNGTNLLIQSMLYLALLTQQRGASRLSITYPTDEIGKLTAENQAKLLKMMGAHNFNVIAAQPDGNNRTANLFKYLYHLTPYKNIFNKPKVSKLTLAKAAETSKGVEA</sequence>
<protein>
    <submittedName>
        <fullName evidence="2">Uncharacterized protein</fullName>
    </submittedName>
</protein>
<feature type="coiled-coil region" evidence="1">
    <location>
        <begin position="356"/>
        <end position="390"/>
    </location>
</feature>
<dbReference type="Pfam" id="PF12128">
    <property type="entry name" value="DUF3584"/>
    <property type="match status" value="1"/>
</dbReference>
<keyword evidence="3" id="KW-1185">Reference proteome</keyword>
<evidence type="ECO:0000313" key="3">
    <source>
        <dbReference type="Proteomes" id="UP000195719"/>
    </source>
</evidence>
<evidence type="ECO:0000256" key="1">
    <source>
        <dbReference type="SAM" id="Coils"/>
    </source>
</evidence>
<evidence type="ECO:0000313" key="2">
    <source>
        <dbReference type="EMBL" id="SMY33535.1"/>
    </source>
</evidence>
<dbReference type="EMBL" id="FYAJ01000001">
    <property type="protein sequence ID" value="SMY33535.1"/>
    <property type="molecule type" value="Genomic_DNA"/>
</dbReference>
<dbReference type="AlphaFoldDB" id="A0A1Y6MAE0"/>
<dbReference type="RefSeq" id="WP_087852826.1">
    <property type="nucleotide sequence ID" value="NZ_FYAJ01000001.1"/>
</dbReference>
<accession>A0A1Y6MAE0</accession>
<feature type="coiled-coil region" evidence="1">
    <location>
        <begin position="772"/>
        <end position="799"/>
    </location>
</feature>
<name>A0A1Y6MAE0_9GAMM</name>
<dbReference type="Proteomes" id="UP000195719">
    <property type="component" value="Unassembled WGS sequence"/>
</dbReference>
<feature type="coiled-coil region" evidence="1">
    <location>
        <begin position="824"/>
        <end position="851"/>
    </location>
</feature>
<feature type="coiled-coil region" evidence="1">
    <location>
        <begin position="611"/>
        <end position="699"/>
    </location>
</feature>
<feature type="coiled-coil region" evidence="1">
    <location>
        <begin position="466"/>
        <end position="535"/>
    </location>
</feature>
<organism evidence="2 3">
    <name type="scientific">Photobacterium andalusiense</name>
    <dbReference type="NCBI Taxonomy" id="2204296"/>
    <lineage>
        <taxon>Bacteria</taxon>
        <taxon>Pseudomonadati</taxon>
        <taxon>Pseudomonadota</taxon>
        <taxon>Gammaproteobacteria</taxon>
        <taxon>Vibrionales</taxon>
        <taxon>Vibrionaceae</taxon>
        <taxon>Photobacterium</taxon>
    </lineage>
</organism>